<accession>A0ABR2IB20</accession>
<protein>
    <submittedName>
        <fullName evidence="1">Uncharacterized protein</fullName>
    </submittedName>
</protein>
<name>A0ABR2IB20_9EUKA</name>
<comment type="caution">
    <text evidence="1">The sequence shown here is derived from an EMBL/GenBank/DDBJ whole genome shotgun (WGS) entry which is preliminary data.</text>
</comment>
<organism evidence="1 2">
    <name type="scientific">Tritrichomonas musculus</name>
    <dbReference type="NCBI Taxonomy" id="1915356"/>
    <lineage>
        <taxon>Eukaryota</taxon>
        <taxon>Metamonada</taxon>
        <taxon>Parabasalia</taxon>
        <taxon>Tritrichomonadida</taxon>
        <taxon>Tritrichomonadidae</taxon>
        <taxon>Tritrichomonas</taxon>
    </lineage>
</organism>
<proteinExistence type="predicted"/>
<dbReference type="Proteomes" id="UP001470230">
    <property type="component" value="Unassembled WGS sequence"/>
</dbReference>
<keyword evidence="2" id="KW-1185">Reference proteome</keyword>
<gene>
    <name evidence="1" type="ORF">M9Y10_011857</name>
</gene>
<evidence type="ECO:0000313" key="2">
    <source>
        <dbReference type="Proteomes" id="UP001470230"/>
    </source>
</evidence>
<dbReference type="EMBL" id="JAPFFF010000018">
    <property type="protein sequence ID" value="KAK8860193.1"/>
    <property type="molecule type" value="Genomic_DNA"/>
</dbReference>
<reference evidence="1 2" key="1">
    <citation type="submission" date="2024-04" db="EMBL/GenBank/DDBJ databases">
        <title>Tritrichomonas musculus Genome.</title>
        <authorList>
            <person name="Alves-Ferreira E."/>
            <person name="Grigg M."/>
            <person name="Lorenzi H."/>
            <person name="Galac M."/>
        </authorList>
    </citation>
    <scope>NUCLEOTIDE SEQUENCE [LARGE SCALE GENOMIC DNA]</scope>
    <source>
        <strain evidence="1 2">EAF2021</strain>
    </source>
</reference>
<sequence>MVIPYNSFPLPTETNILVVRNRISRYKKSSVGAWYINRLSKTLFVPSSIPLKQVQEFIETLQIKHDGDAIDDDDGIENILGDINSCEEDAELSRNYINVYLKGGKIVQRNYCISCVKDMFLFNLRKMFNASENDISMEEIINDYEFLSPVDLIAATEDERNYKHGDQREIFPFFSFGQKFYSFINEDKISNMAKAWITATAVKAIRKSQYFTFCPCHPNILIPRPATHGNIRCISLGCGYFLCCDCDSWHTFG</sequence>
<evidence type="ECO:0000313" key="1">
    <source>
        <dbReference type="EMBL" id="KAK8860193.1"/>
    </source>
</evidence>